<dbReference type="Proteomes" id="UP000072874">
    <property type="component" value="Chromosome 14"/>
</dbReference>
<dbReference type="KEGG" id="pyo:PY17X_1468700"/>
<keyword evidence="1" id="KW-0812">Transmembrane</keyword>
<organism evidence="2">
    <name type="scientific">Plasmodium yoelii</name>
    <dbReference type="NCBI Taxonomy" id="5861"/>
    <lineage>
        <taxon>Eukaryota</taxon>
        <taxon>Sar</taxon>
        <taxon>Alveolata</taxon>
        <taxon>Apicomplexa</taxon>
        <taxon>Aconoidasida</taxon>
        <taxon>Haemosporida</taxon>
        <taxon>Plasmodiidae</taxon>
        <taxon>Plasmodium</taxon>
        <taxon>Plasmodium (Vinckeia)</taxon>
    </lineage>
</organism>
<gene>
    <name evidence="3" type="ORF">PY17X_1468700</name>
    <name evidence="2" type="ORF">PYYM_0042800</name>
</gene>
<reference evidence="2 4" key="1">
    <citation type="journal article" date="2014" name="BMC Biol.">
        <title>A comprehensive evaluation of rodent malaria parasite genomes and gene expression.</title>
        <authorList>
            <person name="Otto T.D."/>
            <person name="Bohme U."/>
            <person name="Jackson A.P."/>
            <person name="Hunt M."/>
            <person name="Franke-Fayard B."/>
            <person name="Hoeijmakers W.A."/>
            <person name="Religa A.A."/>
            <person name="Robertson L."/>
            <person name="Sanders M."/>
            <person name="Ogun S.A."/>
            <person name="Cunningham D."/>
            <person name="Erhart A."/>
            <person name="Billker O."/>
            <person name="Khan S.M."/>
            <person name="Stunnenberg H.G."/>
            <person name="Langhorne J."/>
            <person name="Holder A.A."/>
            <person name="Waters A.P."/>
            <person name="Newbold C.I."/>
            <person name="Pain A."/>
            <person name="Berriman M."/>
            <person name="Janse C.J."/>
        </authorList>
    </citation>
    <scope>NUCLEOTIDE SEQUENCE</scope>
    <source>
        <strain evidence="3 4">17X</strain>
        <strain evidence="2">YM</strain>
    </source>
</reference>
<dbReference type="VEuPathDB" id="PlasmoDB:PY00390"/>
<evidence type="ECO:0000313" key="2">
    <source>
        <dbReference type="EMBL" id="CDS44686.1"/>
    </source>
</evidence>
<dbReference type="Pfam" id="PF06022">
    <property type="entry name" value="Cir_Bir_Yir"/>
    <property type="match status" value="1"/>
</dbReference>
<proteinExistence type="predicted"/>
<dbReference type="InterPro" id="IPR006477">
    <property type="entry name" value="Yir_bir_cir"/>
</dbReference>
<dbReference type="GeneID" id="3789252"/>
<dbReference type="VEuPathDB" id="PlasmoDB:Py17XNL_001401510"/>
<protein>
    <submittedName>
        <fullName evidence="3">PIR protein</fullName>
    </submittedName>
    <submittedName>
        <fullName evidence="2">YIR protein</fullName>
    </submittedName>
</protein>
<dbReference type="OrthoDB" id="373137at2759"/>
<dbReference type="VEuPathDB" id="PlasmoDB:PYYM_0042800"/>
<keyword evidence="1" id="KW-0472">Membrane</keyword>
<dbReference type="NCBIfam" id="TIGR01590">
    <property type="entry name" value="yir-bir-cir_Pla"/>
    <property type="match status" value="1"/>
</dbReference>
<dbReference type="EMBL" id="LM993668">
    <property type="protein sequence ID" value="VTZ81994.1"/>
    <property type="molecule type" value="Genomic_DNA"/>
</dbReference>
<sequence>MDAEICKQFKNVWEDFPDTLSSENYQFKSDERSKTYCTNINCSNNVEKIHAVCLFLFNALLGSSSFKSNGNSNINIVEYIMIWLSYMLSSIKNTDGSTSSLQFFFNLYINGGDYYSSYKNLIDKKKYFLNMDKSIISKFYNAFKSLCNLYTQIDKDNHNCKNYLKDDNEFNKNYENLKNDPDITKNESYSQLLSTLLNDYNKLKDKCSDISSSSSIANKLFIVLSIFGAIAILLGVSYKYSLFGFRKRFKKQQIREKIKNIKKMNQ</sequence>
<keyword evidence="1" id="KW-1133">Transmembrane helix</keyword>
<dbReference type="EMBL" id="LK023198">
    <property type="protein sequence ID" value="CDS44686.1"/>
    <property type="molecule type" value="Genomic_DNA"/>
</dbReference>
<reference evidence="3" key="2">
    <citation type="submission" date="2014-05" db="EMBL/GenBank/DDBJ databases">
        <authorList>
            <person name="Aslett M.A."/>
            <person name="De Silva N."/>
        </authorList>
    </citation>
    <scope>NUCLEOTIDE SEQUENCE</scope>
    <source>
        <strain evidence="3">17X</strain>
    </source>
</reference>
<evidence type="ECO:0000256" key="1">
    <source>
        <dbReference type="SAM" id="Phobius"/>
    </source>
</evidence>
<dbReference type="VEuPathDB" id="PlasmoDB:PY17X_1468700"/>
<reference evidence="2" key="3">
    <citation type="submission" date="2014-05" db="EMBL/GenBank/DDBJ databases">
        <authorList>
            <person name="Aslett A.Martin."/>
            <person name="De Silva Nishadi"/>
        </authorList>
    </citation>
    <scope>NUCLEOTIDE SEQUENCE</scope>
    <source>
        <strain evidence="2">YM</strain>
    </source>
</reference>
<name>A0A078KCV4_PLAYE</name>
<reference evidence="3" key="4">
    <citation type="submission" date="2019-05" db="EMBL/GenBank/DDBJ databases">
        <authorList>
            <consortium name="Pathogen Informatics"/>
        </authorList>
    </citation>
    <scope>NUCLEOTIDE SEQUENCE</scope>
    <source>
        <strain evidence="3">17X</strain>
    </source>
</reference>
<accession>A0A078KCV4</accession>
<feature type="transmembrane region" description="Helical" evidence="1">
    <location>
        <begin position="220"/>
        <end position="241"/>
    </location>
</feature>
<dbReference type="AlphaFoldDB" id="A0A078KCV4"/>
<evidence type="ECO:0000313" key="4">
    <source>
        <dbReference type="Proteomes" id="UP000072874"/>
    </source>
</evidence>
<dbReference type="RefSeq" id="XP_723927.1">
    <property type="nucleotide sequence ID" value="XM_718834.1"/>
</dbReference>
<evidence type="ECO:0000313" key="3">
    <source>
        <dbReference type="EMBL" id="VTZ81994.1"/>
    </source>
</evidence>